<feature type="domain" description="FAD-binding FR-type" evidence="13">
    <location>
        <begin position="3"/>
        <end position="104"/>
    </location>
</feature>
<name>A0A291T9B7_9FIRM</name>
<evidence type="ECO:0000256" key="7">
    <source>
        <dbReference type="ARBA" id="ARBA00022982"/>
    </source>
</evidence>
<comment type="cofactor">
    <cofactor evidence="10">
        <name>[2Fe-2S] cluster</name>
        <dbReference type="ChEBI" id="CHEBI:190135"/>
    </cofactor>
</comment>
<dbReference type="SUPFAM" id="SSF63380">
    <property type="entry name" value="Riboflavin synthase domain-like"/>
    <property type="match status" value="1"/>
</dbReference>
<keyword evidence="2" id="KW-0813">Transport</keyword>
<gene>
    <name evidence="14" type="ORF">CRH10_05110</name>
    <name evidence="15" type="ORF">GKD95_11800</name>
</gene>
<dbReference type="GO" id="GO:0051537">
    <property type="term" value="F:2 iron, 2 sulfur cluster binding"/>
    <property type="evidence" value="ECO:0007669"/>
    <property type="project" value="UniProtKB-KW"/>
</dbReference>
<keyword evidence="6 11" id="KW-0274">FAD</keyword>
<evidence type="ECO:0000256" key="2">
    <source>
        <dbReference type="ARBA" id="ARBA00022448"/>
    </source>
</evidence>
<dbReference type="Pfam" id="PF10418">
    <property type="entry name" value="DHODB_Fe-S_bind"/>
    <property type="match status" value="1"/>
</dbReference>
<evidence type="ECO:0000256" key="8">
    <source>
        <dbReference type="ARBA" id="ARBA00023004"/>
    </source>
</evidence>
<keyword evidence="8 12" id="KW-0408">Iron</keyword>
<evidence type="ECO:0000313" key="15">
    <source>
        <dbReference type="EMBL" id="MSC63997.1"/>
    </source>
</evidence>
<keyword evidence="9 12" id="KW-0411">Iron-sulfur</keyword>
<evidence type="ECO:0000256" key="9">
    <source>
        <dbReference type="ARBA" id="ARBA00023014"/>
    </source>
</evidence>
<evidence type="ECO:0000259" key="13">
    <source>
        <dbReference type="PROSITE" id="PS51384"/>
    </source>
</evidence>
<dbReference type="InterPro" id="IPR037117">
    <property type="entry name" value="Dihydroorotate_DH_ele_sf"/>
</dbReference>
<dbReference type="Proteomes" id="UP000461506">
    <property type="component" value="Unassembled WGS sequence"/>
</dbReference>
<dbReference type="InterPro" id="IPR012165">
    <property type="entry name" value="Cyt_c3_hydrogenase_gsu"/>
</dbReference>
<feature type="binding site" evidence="12">
    <location>
        <position position="228"/>
    </location>
    <ligand>
        <name>[2Fe-2S] cluster</name>
        <dbReference type="ChEBI" id="CHEBI:190135"/>
    </ligand>
</feature>
<dbReference type="AlphaFoldDB" id="A0A291T9B7"/>
<dbReference type="PROSITE" id="PS51384">
    <property type="entry name" value="FAD_FR"/>
    <property type="match status" value="1"/>
</dbReference>
<dbReference type="InterPro" id="IPR017927">
    <property type="entry name" value="FAD-bd_FR_type"/>
</dbReference>
<dbReference type="NCBIfam" id="NF000798">
    <property type="entry name" value="PRK00054.1-3"/>
    <property type="match status" value="1"/>
</dbReference>
<dbReference type="EMBL" id="WKQN01000014">
    <property type="protein sequence ID" value="MSC63997.1"/>
    <property type="molecule type" value="Genomic_DNA"/>
</dbReference>
<keyword evidence="5 12" id="KW-0479">Metal-binding</keyword>
<dbReference type="GO" id="GO:0050660">
    <property type="term" value="F:flavin adenine dinucleotide binding"/>
    <property type="evidence" value="ECO:0007669"/>
    <property type="project" value="InterPro"/>
</dbReference>
<dbReference type="Gene3D" id="3.40.50.80">
    <property type="entry name" value="Nucleotide-binding domain of ferredoxin-NADP reductase (FNR) module"/>
    <property type="match status" value="1"/>
</dbReference>
<sequence>MRAACCEATVLSHESILPDIRLLRALWPDREHAPHAGQFFTLRAWGADEAPFLSRPISVHKWEPETQTIEFLYQVIGEGTHKIAQLKTGDTFQLTGPMGNGFDIPALAEQYHKIAVVGGGIGTAPMYQVTRELAAAGVKPDVFFGFRDTPYCMEEYRSIANMVKVSTDTGAVGFHGFVTQLYDPADYDAVLICGPTVMMKNAARICAEKGTPCFVSLEKKMACGIGACLGCTCETKGGEGKSVCKNGPVFDATEVFF</sequence>
<evidence type="ECO:0000256" key="11">
    <source>
        <dbReference type="PIRSR" id="PIRSR006816-1"/>
    </source>
</evidence>
<evidence type="ECO:0000256" key="12">
    <source>
        <dbReference type="PIRSR" id="PIRSR006816-2"/>
    </source>
</evidence>
<dbReference type="GO" id="GO:0016491">
    <property type="term" value="F:oxidoreductase activity"/>
    <property type="evidence" value="ECO:0007669"/>
    <property type="project" value="InterPro"/>
</dbReference>
<evidence type="ECO:0000256" key="3">
    <source>
        <dbReference type="ARBA" id="ARBA00022630"/>
    </source>
</evidence>
<dbReference type="PANTHER" id="PTHR43513:SF3">
    <property type="entry name" value="DIHYDROOROTATE DEHYDROGENASE B (NAD(+)), ELECTRON TRANSFER SUBUNIT-RELATED"/>
    <property type="match status" value="1"/>
</dbReference>
<keyword evidence="7" id="KW-0249">Electron transport</keyword>
<dbReference type="InterPro" id="IPR050353">
    <property type="entry name" value="PyrK_electron_transfer"/>
</dbReference>
<feature type="binding site" evidence="11">
    <location>
        <begin position="72"/>
        <end position="74"/>
    </location>
    <ligand>
        <name>FAD</name>
        <dbReference type="ChEBI" id="CHEBI:57692"/>
    </ligand>
</feature>
<comment type="cofactor">
    <cofactor evidence="12">
        <name>[2Fe-2S] cluster</name>
        <dbReference type="ChEBI" id="CHEBI:190135"/>
    </cofactor>
    <text evidence="12">Binds 1 [2Fe-2S] cluster per subunit.</text>
</comment>
<dbReference type="PIRSF" id="PIRSF006816">
    <property type="entry name" value="Cyc3_hyd_g"/>
    <property type="match status" value="1"/>
</dbReference>
<dbReference type="SUPFAM" id="SSF52343">
    <property type="entry name" value="Ferredoxin reductase-like, C-terminal NADP-linked domain"/>
    <property type="match status" value="1"/>
</dbReference>
<dbReference type="InterPro" id="IPR017938">
    <property type="entry name" value="Riboflavin_synthase-like_b-brl"/>
</dbReference>
<feature type="binding site" evidence="12">
    <location>
        <position position="231"/>
    </location>
    <ligand>
        <name>[2Fe-2S] cluster</name>
        <dbReference type="ChEBI" id="CHEBI:190135"/>
    </ligand>
</feature>
<dbReference type="Proteomes" id="UP000223709">
    <property type="component" value="Chromosome"/>
</dbReference>
<reference evidence="15 17" key="2">
    <citation type="journal article" date="2019" name="Nat. Med.">
        <title>A library of human gut bacterial isolates paired with longitudinal multiomics data enables mechanistic microbiome research.</title>
        <authorList>
            <person name="Poyet M."/>
            <person name="Groussin M."/>
            <person name="Gibbons S.M."/>
            <person name="Avila-Pacheco J."/>
            <person name="Jiang X."/>
            <person name="Kearney S.M."/>
            <person name="Perrotta A.R."/>
            <person name="Berdy B."/>
            <person name="Zhao S."/>
            <person name="Lieberman T.D."/>
            <person name="Swanson P.K."/>
            <person name="Smith M."/>
            <person name="Roesemann S."/>
            <person name="Alexander J.E."/>
            <person name="Rich S.A."/>
            <person name="Livny J."/>
            <person name="Vlamakis H."/>
            <person name="Clish C."/>
            <person name="Bullock K."/>
            <person name="Deik A."/>
            <person name="Scott J."/>
            <person name="Pierce K.A."/>
            <person name="Xavier R.J."/>
            <person name="Alm E.J."/>
        </authorList>
    </citation>
    <scope>NUCLEOTIDE SEQUENCE [LARGE SCALE GENOMIC DNA]</scope>
    <source>
        <strain evidence="15 17">BIOML-A1</strain>
    </source>
</reference>
<evidence type="ECO:0000313" key="17">
    <source>
        <dbReference type="Proteomes" id="UP000461506"/>
    </source>
</evidence>
<feature type="binding site" evidence="12">
    <location>
        <position position="244"/>
    </location>
    <ligand>
        <name>[2Fe-2S] cluster</name>
        <dbReference type="ChEBI" id="CHEBI:190135"/>
    </ligand>
</feature>
<evidence type="ECO:0000256" key="1">
    <source>
        <dbReference type="ARBA" id="ARBA00006422"/>
    </source>
</evidence>
<accession>A0A291T9B7</accession>
<feature type="binding site" evidence="12">
    <location>
        <position position="223"/>
    </location>
    <ligand>
        <name>[2Fe-2S] cluster</name>
        <dbReference type="ChEBI" id="CHEBI:190135"/>
    </ligand>
</feature>
<dbReference type="EMBL" id="CP023819">
    <property type="protein sequence ID" value="ATL89715.1"/>
    <property type="molecule type" value="Genomic_DNA"/>
</dbReference>
<evidence type="ECO:0000256" key="5">
    <source>
        <dbReference type="ARBA" id="ARBA00022723"/>
    </source>
</evidence>
<evidence type="ECO:0000313" key="16">
    <source>
        <dbReference type="Proteomes" id="UP000223709"/>
    </source>
</evidence>
<reference evidence="14 16" key="1">
    <citation type="submission" date="2017-10" db="EMBL/GenBank/DDBJ databases">
        <title>Complete Genome Sequence of Faecalibacterium prausnitzii isolated from the gut of healthy adult Indian.</title>
        <authorList>
            <person name="Bag S."/>
            <person name="Ghosh T.S."/>
            <person name="Das B."/>
        </authorList>
    </citation>
    <scope>NUCLEOTIDE SEQUENCE [LARGE SCALE GENOMIC DNA]</scope>
    <source>
        <strain evidence="14 16">Indica</strain>
    </source>
</reference>
<protein>
    <submittedName>
        <fullName evidence="14">Dihydroorotate dehydrogenase electron transfer subunit</fullName>
    </submittedName>
</protein>
<evidence type="ECO:0000256" key="6">
    <source>
        <dbReference type="ARBA" id="ARBA00022827"/>
    </source>
</evidence>
<comment type="similarity">
    <text evidence="1">Belongs to the PyrK family.</text>
</comment>
<dbReference type="RefSeq" id="WP_098923253.1">
    <property type="nucleotide sequence ID" value="NZ_CP023819.1"/>
</dbReference>
<evidence type="ECO:0000256" key="4">
    <source>
        <dbReference type="ARBA" id="ARBA00022714"/>
    </source>
</evidence>
<feature type="binding site" evidence="11">
    <location>
        <begin position="79"/>
        <end position="80"/>
    </location>
    <ligand>
        <name>FAD</name>
        <dbReference type="ChEBI" id="CHEBI:57692"/>
    </ligand>
</feature>
<proteinExistence type="inferred from homology"/>
<dbReference type="Gene3D" id="2.10.240.10">
    <property type="entry name" value="Dihydroorotate dehydrogenase, electron transfer subunit"/>
    <property type="match status" value="1"/>
</dbReference>
<dbReference type="CDD" id="cd06218">
    <property type="entry name" value="DHOD_e_trans"/>
    <property type="match status" value="1"/>
</dbReference>
<dbReference type="GO" id="GO:0006221">
    <property type="term" value="P:pyrimidine nucleotide biosynthetic process"/>
    <property type="evidence" value="ECO:0007669"/>
    <property type="project" value="InterPro"/>
</dbReference>
<dbReference type="GO" id="GO:0046872">
    <property type="term" value="F:metal ion binding"/>
    <property type="evidence" value="ECO:0007669"/>
    <property type="project" value="UniProtKB-KW"/>
</dbReference>
<comment type="cofactor">
    <cofactor evidence="11">
        <name>FAD</name>
        <dbReference type="ChEBI" id="CHEBI:57692"/>
    </cofactor>
    <text evidence="11">Binds 1 FAD per subunit.</text>
</comment>
<dbReference type="PANTHER" id="PTHR43513">
    <property type="entry name" value="DIHYDROOROTATE DEHYDROGENASE B (NAD(+)), ELECTRON TRANSFER SUBUNIT"/>
    <property type="match status" value="1"/>
</dbReference>
<feature type="binding site" evidence="11">
    <location>
        <begin position="55"/>
        <end position="58"/>
    </location>
    <ligand>
        <name>FAD</name>
        <dbReference type="ChEBI" id="CHEBI:57692"/>
    </ligand>
</feature>
<keyword evidence="3 11" id="KW-0285">Flavoprotein</keyword>
<dbReference type="InterPro" id="IPR019480">
    <property type="entry name" value="Dihydroorotate_DH_Fe-S-bd"/>
</dbReference>
<organism evidence="14 16">
    <name type="scientific">Faecalibacterium prausnitzii</name>
    <dbReference type="NCBI Taxonomy" id="853"/>
    <lineage>
        <taxon>Bacteria</taxon>
        <taxon>Bacillati</taxon>
        <taxon>Bacillota</taxon>
        <taxon>Clostridia</taxon>
        <taxon>Eubacteriales</taxon>
        <taxon>Oscillospiraceae</taxon>
        <taxon>Faecalibacterium</taxon>
    </lineage>
</organism>
<dbReference type="Gene3D" id="2.40.30.10">
    <property type="entry name" value="Translation factors"/>
    <property type="match status" value="1"/>
</dbReference>
<evidence type="ECO:0000256" key="10">
    <source>
        <dbReference type="ARBA" id="ARBA00034078"/>
    </source>
</evidence>
<dbReference type="InterPro" id="IPR039261">
    <property type="entry name" value="FNR_nucleotide-bd"/>
</dbReference>
<keyword evidence="4 12" id="KW-0001">2Fe-2S</keyword>
<evidence type="ECO:0000313" key="14">
    <source>
        <dbReference type="EMBL" id="ATL89715.1"/>
    </source>
</evidence>